<sequence>MFRAETEKVLPCGFFSIRLIRFLSTICTAFYVPFGQKTIAIFVAYNCKRRKQCRNPEEYY</sequence>
<reference evidence="2 3" key="1">
    <citation type="submission" date="2009-04" db="EMBL/GenBank/DDBJ databases">
        <authorList>
            <person name="Sebastian Y."/>
            <person name="Madupu R."/>
            <person name="Durkin A.S."/>
            <person name="Torralba M."/>
            <person name="Methe B."/>
            <person name="Sutton G.G."/>
            <person name="Strausberg R.L."/>
            <person name="Nelson K.E."/>
        </authorList>
    </citation>
    <scope>NUCLEOTIDE SEQUENCE [LARGE SCALE GENOMIC DNA]</scope>
    <source>
        <strain evidence="3">ATCC 35406 / BCRC 14492 / JCM 8526 / NCTC 13058 / HG 370</strain>
    </source>
</reference>
<keyword evidence="1" id="KW-1133">Transmembrane helix</keyword>
<gene>
    <name evidence="2" type="ORF">POREN0001_0774</name>
</gene>
<accession>C3J9M3</accession>
<keyword evidence="1" id="KW-0472">Membrane</keyword>
<dbReference type="Proteomes" id="UP000004295">
    <property type="component" value="Unassembled WGS sequence"/>
</dbReference>
<feature type="transmembrane region" description="Helical" evidence="1">
    <location>
        <begin position="20"/>
        <end position="45"/>
    </location>
</feature>
<protein>
    <recommendedName>
        <fullName evidence="4">Transmembrane protein</fullName>
    </recommendedName>
</protein>
<evidence type="ECO:0008006" key="4">
    <source>
        <dbReference type="Google" id="ProtNLM"/>
    </source>
</evidence>
<keyword evidence="1" id="KW-0812">Transmembrane</keyword>
<keyword evidence="3" id="KW-1185">Reference proteome</keyword>
<dbReference type="AlphaFoldDB" id="C3J9M3"/>
<organism evidence="2 3">
    <name type="scientific">Porphyromonas endodontalis (strain ATCC 35406 / DSM 24491 / JCM 8526 / CCUG 16442 / BCRC 14492 / NCTC 13058 / HG 370)</name>
    <name type="common">Bacteroides endodontalis</name>
    <dbReference type="NCBI Taxonomy" id="553175"/>
    <lineage>
        <taxon>Bacteria</taxon>
        <taxon>Pseudomonadati</taxon>
        <taxon>Bacteroidota</taxon>
        <taxon>Bacteroidia</taxon>
        <taxon>Bacteroidales</taxon>
        <taxon>Porphyromonadaceae</taxon>
        <taxon>Porphyromonas</taxon>
    </lineage>
</organism>
<name>C3J9M3_POREA</name>
<evidence type="ECO:0000256" key="1">
    <source>
        <dbReference type="SAM" id="Phobius"/>
    </source>
</evidence>
<evidence type="ECO:0000313" key="2">
    <source>
        <dbReference type="EMBL" id="EEN83073.1"/>
    </source>
</evidence>
<evidence type="ECO:0000313" key="3">
    <source>
        <dbReference type="Proteomes" id="UP000004295"/>
    </source>
</evidence>
<comment type="caution">
    <text evidence="2">The sequence shown here is derived from an EMBL/GenBank/DDBJ whole genome shotgun (WGS) entry which is preliminary data.</text>
</comment>
<dbReference type="STRING" id="553175.POREN0001_0774"/>
<dbReference type="EMBL" id="ACNN01000014">
    <property type="protein sequence ID" value="EEN83073.1"/>
    <property type="molecule type" value="Genomic_DNA"/>
</dbReference>
<proteinExistence type="predicted"/>